<proteinExistence type="predicted"/>
<dbReference type="GeneID" id="95981166"/>
<evidence type="ECO:0000256" key="1">
    <source>
        <dbReference type="SAM" id="MobiDB-lite"/>
    </source>
</evidence>
<name>A0ABR3QCE6_9TREE</name>
<reference evidence="2 3" key="1">
    <citation type="submission" date="2023-08" db="EMBL/GenBank/DDBJ databases">
        <title>Annotated Genome Sequence of Vanrija albida AlHP1.</title>
        <authorList>
            <person name="Herzog R."/>
        </authorList>
    </citation>
    <scope>NUCLEOTIDE SEQUENCE [LARGE SCALE GENOMIC DNA]</scope>
    <source>
        <strain evidence="2 3">AlHP1</strain>
    </source>
</reference>
<accession>A0ABR3QCE6</accession>
<gene>
    <name evidence="2" type="ORF">Q8F55_000123</name>
</gene>
<dbReference type="EMBL" id="JBBXJM010000001">
    <property type="protein sequence ID" value="KAL1412378.1"/>
    <property type="molecule type" value="Genomic_DNA"/>
</dbReference>
<keyword evidence="3" id="KW-1185">Reference proteome</keyword>
<dbReference type="Proteomes" id="UP001565368">
    <property type="component" value="Unassembled WGS sequence"/>
</dbReference>
<feature type="compositionally biased region" description="Low complexity" evidence="1">
    <location>
        <begin position="90"/>
        <end position="100"/>
    </location>
</feature>
<dbReference type="RefSeq" id="XP_069212322.1">
    <property type="nucleotide sequence ID" value="XM_069348778.1"/>
</dbReference>
<evidence type="ECO:0000313" key="3">
    <source>
        <dbReference type="Proteomes" id="UP001565368"/>
    </source>
</evidence>
<comment type="caution">
    <text evidence="2">The sequence shown here is derived from an EMBL/GenBank/DDBJ whole genome shotgun (WGS) entry which is preliminary data.</text>
</comment>
<evidence type="ECO:0000313" key="2">
    <source>
        <dbReference type="EMBL" id="KAL1412378.1"/>
    </source>
</evidence>
<sequence length="301" mass="33048">MAGQVHGNLSHAMRDNYAEHGVDEYYKKVAATYRNPFYPGIRKVVWAFLTRWWEAEGEGYGAGRALKVLDMAAGSGEATLCLQEWEAAGKRSTSQPSSPTKSPPRLPLQVQSTLPSRPAFIPPNARRGAQGTNGADGAATPRARVFSGGVPALPRGLVLDVVASDPYTSPAYFARTSRVCHPLSFSDLASGRLPPGYDADAAEPAWDMIVCSFALHLLTDPSELFALLDELSRRATWLVIIAPHKKPEIKETWGWSRWDIAAWAPAGDKLYGGAKREDDDETELEIVRDKVKLRLYRSQAI</sequence>
<feature type="region of interest" description="Disordered" evidence="1">
    <location>
        <begin position="87"/>
        <end position="140"/>
    </location>
</feature>
<dbReference type="SUPFAM" id="SSF53335">
    <property type="entry name" value="S-adenosyl-L-methionine-dependent methyltransferases"/>
    <property type="match status" value="1"/>
</dbReference>
<dbReference type="InterPro" id="IPR029063">
    <property type="entry name" value="SAM-dependent_MTases_sf"/>
</dbReference>
<organism evidence="2 3">
    <name type="scientific">Vanrija albida</name>
    <dbReference type="NCBI Taxonomy" id="181172"/>
    <lineage>
        <taxon>Eukaryota</taxon>
        <taxon>Fungi</taxon>
        <taxon>Dikarya</taxon>
        <taxon>Basidiomycota</taxon>
        <taxon>Agaricomycotina</taxon>
        <taxon>Tremellomycetes</taxon>
        <taxon>Trichosporonales</taxon>
        <taxon>Trichosporonaceae</taxon>
        <taxon>Vanrija</taxon>
    </lineage>
</organism>
<evidence type="ECO:0008006" key="4">
    <source>
        <dbReference type="Google" id="ProtNLM"/>
    </source>
</evidence>
<protein>
    <recommendedName>
        <fullName evidence="4">Methyltransferase domain-containing protein</fullName>
    </recommendedName>
</protein>